<evidence type="ECO:0000313" key="2">
    <source>
        <dbReference type="Proteomes" id="UP000085678"/>
    </source>
</evidence>
<dbReference type="OMA" id="DNEECIF"/>
<feature type="coiled-coil region" evidence="1">
    <location>
        <begin position="347"/>
        <end position="381"/>
    </location>
</feature>
<dbReference type="Gene3D" id="3.30.70.270">
    <property type="match status" value="1"/>
</dbReference>
<gene>
    <name evidence="3" type="primary">LOC106165898</name>
</gene>
<dbReference type="InParanoid" id="A0A1S3IP82"/>
<dbReference type="InterPro" id="IPR043502">
    <property type="entry name" value="DNA/RNA_pol_sf"/>
</dbReference>
<evidence type="ECO:0000256" key="1">
    <source>
        <dbReference type="SAM" id="Coils"/>
    </source>
</evidence>
<dbReference type="InterPro" id="IPR043128">
    <property type="entry name" value="Rev_trsase/Diguanyl_cyclase"/>
</dbReference>
<dbReference type="SUPFAM" id="SSF56672">
    <property type="entry name" value="DNA/RNA polymerases"/>
    <property type="match status" value="1"/>
</dbReference>
<dbReference type="AlphaFoldDB" id="A0A1S3IP82"/>
<dbReference type="GeneID" id="106165898"/>
<name>A0A1S3IP82_LINAN</name>
<dbReference type="PANTHER" id="PTHR47331">
    <property type="entry name" value="PHD-TYPE DOMAIN-CONTAINING PROTEIN"/>
    <property type="match status" value="1"/>
</dbReference>
<dbReference type="STRING" id="7574.A0A1S3IP82"/>
<dbReference type="Gene3D" id="3.10.10.10">
    <property type="entry name" value="HIV Type 1 Reverse Transcriptase, subunit A, domain 1"/>
    <property type="match status" value="1"/>
</dbReference>
<protein>
    <submittedName>
        <fullName evidence="3">Uncharacterized protein LOC106165898</fullName>
    </submittedName>
</protein>
<proteinExistence type="predicted"/>
<dbReference type="RefSeq" id="XP_013399716.1">
    <property type="nucleotide sequence ID" value="XM_013544262.1"/>
</dbReference>
<dbReference type="CDD" id="cd01644">
    <property type="entry name" value="RT_pepA17"/>
    <property type="match status" value="1"/>
</dbReference>
<organism evidence="2 3">
    <name type="scientific">Lingula anatina</name>
    <name type="common">Brachiopod</name>
    <name type="synonym">Lingula unguis</name>
    <dbReference type="NCBI Taxonomy" id="7574"/>
    <lineage>
        <taxon>Eukaryota</taxon>
        <taxon>Metazoa</taxon>
        <taxon>Spiralia</taxon>
        <taxon>Lophotrochozoa</taxon>
        <taxon>Brachiopoda</taxon>
        <taxon>Linguliformea</taxon>
        <taxon>Lingulata</taxon>
        <taxon>Lingulida</taxon>
        <taxon>Linguloidea</taxon>
        <taxon>Lingulidae</taxon>
        <taxon>Lingula</taxon>
    </lineage>
</organism>
<dbReference type="Proteomes" id="UP000085678">
    <property type="component" value="Unplaced"/>
</dbReference>
<keyword evidence="1" id="KW-0175">Coiled coil</keyword>
<accession>A0A1S3IP82</accession>
<dbReference type="Pfam" id="PF05380">
    <property type="entry name" value="Peptidase_A17"/>
    <property type="match status" value="1"/>
</dbReference>
<dbReference type="OrthoDB" id="6283332at2759"/>
<dbReference type="KEGG" id="lak:106165898"/>
<evidence type="ECO:0000313" key="3">
    <source>
        <dbReference type="RefSeq" id="XP_013399716.1"/>
    </source>
</evidence>
<reference evidence="3" key="1">
    <citation type="submission" date="2025-08" db="UniProtKB">
        <authorList>
            <consortium name="RefSeq"/>
        </authorList>
    </citation>
    <scope>IDENTIFICATION</scope>
    <source>
        <tissue evidence="3">Gonads</tissue>
    </source>
</reference>
<dbReference type="InterPro" id="IPR008042">
    <property type="entry name" value="Retrotrans_Pao"/>
</dbReference>
<dbReference type="PANTHER" id="PTHR47331:SF1">
    <property type="entry name" value="GAG-LIKE PROTEIN"/>
    <property type="match status" value="1"/>
</dbReference>
<sequence>MNYSDRKIFVSENKLCFNCLQSNPPHTARTCQWKQLCQVPGCGKRHHALLHPPCVPANSPALQREPGANATSIVTDPVVAVQSAAVATGRRISLQIVPVTVSGGNGGPIIETYAFLDNGSDHSLCLHSLAEKLGARGKPIQYSVSTVNDESCVNQGQEVQLEVKAINSQQGLILDQVWMTDRLPICEKNIPNNSDISEWSHLKDVRLPELDDKTVTILIGNDHPEAHWRIEERRGDKKQPYAIRTILGWTILGPMKRPNDGDVTVNFIHADQVLGCDNSLRGCDSISTQLSKIYNSEFSESSVSSSQCMSLEDKKAKRIMDESVVFVDGHYQVSLPWKSDELLPNNKLAAEKRLNLLKRRLQRDENLREKYTQALQEYIDKGHAQKIDHRNLHNNSNSVWYLPHHPVINSKKSKIRVVFDCAAKYAGVSLNDSLLQGPDLTNSLIGVLLRFRQEKIAIVADIEQMYHQVRVHPDDRDALRFLWWPAGDLSKQPEEYQMLVHVFGATSSASCTVYALLKNAENHGKDFDFQTVETVYRNFYVDDCLKSVETVDEAKMMVTQLTSLLQKGGFHLTKWISNQEEVLSSVPTAEQAPSVRNVNFDKQPIEHALGVQWNIEKDTFGYCVRVRDVKNTRRGILSFIASIYDPLGFAAPLILKPKQILQELCREGIAWDSDLPAEHLNAWTQWREGLDNLQTIEVPRCYKSAQLADIQSIELYHFSDASLSGYGIVSYLRFVDINQQVSCNIVMGKSRVAPLKTVTVPRMELTAATLSAKVHKQMMEELQLPIHRVVFWTDSTIVLQYIRNSATRFHVFIANRLQMIYDISSPSQWYHVDSDQNPADYASRGIQLRSDNGDDIQRWLHGPAFLYQPEIHWPKQPDNLHEISENDREVKRKSAQVHVTTSSEVFDGVERLLHHFSSWYTLQKSVAWILRFKRYLLSRVRQLTVDRNNGPLTVQEIALATDAIVMYVQAKSFPKECNVVSSAMKKKNPIPKDM</sequence>
<keyword evidence="2" id="KW-1185">Reference proteome</keyword>